<feature type="transmembrane region" description="Helical" evidence="5">
    <location>
        <begin position="207"/>
        <end position="229"/>
    </location>
</feature>
<dbReference type="Proteomes" id="UP000316562">
    <property type="component" value="Unassembled WGS sequence"/>
</dbReference>
<evidence type="ECO:0000313" key="7">
    <source>
        <dbReference type="Proteomes" id="UP000316562"/>
    </source>
</evidence>
<dbReference type="Pfam" id="PF01925">
    <property type="entry name" value="TauE"/>
    <property type="match status" value="1"/>
</dbReference>
<dbReference type="PANTHER" id="PTHR43701:SF2">
    <property type="entry name" value="MEMBRANE TRANSPORTER PROTEIN YJNA-RELATED"/>
    <property type="match status" value="1"/>
</dbReference>
<protein>
    <recommendedName>
        <fullName evidence="5">Probable membrane transporter protein</fullName>
    </recommendedName>
</protein>
<reference evidence="6 7" key="1">
    <citation type="journal article" date="2019" name="ISME J.">
        <title>Insights into ecological role of a new deltaproteobacterial order Candidatus Acidulodesulfobacterales by metagenomics and metatranscriptomics.</title>
        <authorList>
            <person name="Tan S."/>
            <person name="Liu J."/>
            <person name="Fang Y."/>
            <person name="Hedlund B.P."/>
            <person name="Lian Z.H."/>
            <person name="Huang L.Y."/>
            <person name="Li J.T."/>
            <person name="Huang L.N."/>
            <person name="Li W.J."/>
            <person name="Jiang H.C."/>
            <person name="Dong H.L."/>
            <person name="Shu W.S."/>
        </authorList>
    </citation>
    <scope>NUCLEOTIDE SEQUENCE [LARGE SCALE GENOMIC DNA]</scope>
    <source>
        <strain evidence="6">AP2</strain>
    </source>
</reference>
<keyword evidence="5" id="KW-1003">Cell membrane</keyword>
<organism evidence="6 7">
    <name type="scientific">Acididesulfobacter guangdongensis</name>
    <dbReference type="NCBI Taxonomy" id="2597225"/>
    <lineage>
        <taxon>Bacteria</taxon>
        <taxon>Deltaproteobacteria</taxon>
        <taxon>Candidatus Acidulodesulfobacterales</taxon>
        <taxon>Candidatus Acididesulfobacter</taxon>
    </lineage>
</organism>
<evidence type="ECO:0000256" key="4">
    <source>
        <dbReference type="ARBA" id="ARBA00023136"/>
    </source>
</evidence>
<evidence type="ECO:0000313" key="6">
    <source>
        <dbReference type="EMBL" id="RZD16299.1"/>
    </source>
</evidence>
<dbReference type="PANTHER" id="PTHR43701">
    <property type="entry name" value="MEMBRANE TRANSPORTER PROTEIN MJ0441-RELATED"/>
    <property type="match status" value="1"/>
</dbReference>
<sequence>MIFFSHLIFYFIAFAWALFTGLIFSTIGAAGGIFASFGFITILHVKDANSVKVMSQILTIVTPLIAVPLFIRQKRISLILGAIIASGGIVGAILGSWFSKHYLYELKSFKYFFGYLTLFISILLIYKIISKKRKQKLNPLSDKNLKLEDNAIKTLEVNFRNVKIRYFNKEYNFNPIFAFIAGMVVAIISSVFGVGGGFLLVPFMSGILNLPMMIVAGTSVFSILISSLTSVTNYLSMGVHVLPFLLLISIAGIIAGSFLGPIVSKSKYVKEEYLSYTLIAVLIFIGIFYIFK</sequence>
<dbReference type="EMBL" id="SGBC01000002">
    <property type="protein sequence ID" value="RZD16299.1"/>
    <property type="molecule type" value="Genomic_DNA"/>
</dbReference>
<accession>A0A519BGB3</accession>
<evidence type="ECO:0000256" key="3">
    <source>
        <dbReference type="ARBA" id="ARBA00022989"/>
    </source>
</evidence>
<proteinExistence type="inferred from homology"/>
<evidence type="ECO:0000256" key="5">
    <source>
        <dbReference type="RuleBase" id="RU363041"/>
    </source>
</evidence>
<feature type="transmembrane region" description="Helical" evidence="5">
    <location>
        <begin position="7"/>
        <end position="33"/>
    </location>
</feature>
<evidence type="ECO:0000256" key="2">
    <source>
        <dbReference type="ARBA" id="ARBA00022692"/>
    </source>
</evidence>
<name>A0A519BGB3_ACIG2</name>
<feature type="transmembrane region" description="Helical" evidence="5">
    <location>
        <begin position="78"/>
        <end position="99"/>
    </location>
</feature>
<feature type="transmembrane region" description="Helical" evidence="5">
    <location>
        <begin position="176"/>
        <end position="201"/>
    </location>
</feature>
<keyword evidence="4 5" id="KW-0472">Membrane</keyword>
<feature type="transmembrane region" description="Helical" evidence="5">
    <location>
        <begin position="53"/>
        <end position="71"/>
    </location>
</feature>
<feature type="transmembrane region" description="Helical" evidence="5">
    <location>
        <begin position="273"/>
        <end position="291"/>
    </location>
</feature>
<keyword evidence="2 5" id="KW-0812">Transmembrane</keyword>
<feature type="transmembrane region" description="Helical" evidence="5">
    <location>
        <begin position="241"/>
        <end position="261"/>
    </location>
</feature>
<dbReference type="InterPro" id="IPR051598">
    <property type="entry name" value="TSUP/Inactive_protease-like"/>
</dbReference>
<dbReference type="AlphaFoldDB" id="A0A519BGB3"/>
<dbReference type="InterPro" id="IPR002781">
    <property type="entry name" value="TM_pro_TauE-like"/>
</dbReference>
<gene>
    <name evidence="6" type="ORF">EVJ46_04500</name>
</gene>
<dbReference type="GO" id="GO:0005886">
    <property type="term" value="C:plasma membrane"/>
    <property type="evidence" value="ECO:0007669"/>
    <property type="project" value="UniProtKB-SubCell"/>
</dbReference>
<evidence type="ECO:0000256" key="1">
    <source>
        <dbReference type="ARBA" id="ARBA00004141"/>
    </source>
</evidence>
<feature type="transmembrane region" description="Helical" evidence="5">
    <location>
        <begin position="111"/>
        <end position="129"/>
    </location>
</feature>
<comment type="subcellular location">
    <subcellularLocation>
        <location evidence="5">Cell membrane</location>
        <topology evidence="5">Multi-pass membrane protein</topology>
    </subcellularLocation>
    <subcellularLocation>
        <location evidence="1">Membrane</location>
        <topology evidence="1">Multi-pass membrane protein</topology>
    </subcellularLocation>
</comment>
<comment type="caution">
    <text evidence="6">The sequence shown here is derived from an EMBL/GenBank/DDBJ whole genome shotgun (WGS) entry which is preliminary data.</text>
</comment>
<comment type="similarity">
    <text evidence="5">Belongs to the 4-toluene sulfonate uptake permease (TSUP) (TC 2.A.102) family.</text>
</comment>
<keyword evidence="3 5" id="KW-1133">Transmembrane helix</keyword>